<organism evidence="2">
    <name type="scientific">Emiliania huxleyi</name>
    <name type="common">Coccolithophore</name>
    <name type="synonym">Pontosphaera huxleyi</name>
    <dbReference type="NCBI Taxonomy" id="2903"/>
    <lineage>
        <taxon>Eukaryota</taxon>
        <taxon>Haptista</taxon>
        <taxon>Haptophyta</taxon>
        <taxon>Prymnesiophyceae</taxon>
        <taxon>Isochrysidales</taxon>
        <taxon>Noelaerhabdaceae</taxon>
        <taxon>Emiliania</taxon>
    </lineage>
</organism>
<dbReference type="AlphaFoldDB" id="A0A6V2SV52"/>
<protein>
    <submittedName>
        <fullName evidence="2">Uncharacterized protein</fullName>
    </submittedName>
</protein>
<evidence type="ECO:0000313" key="2">
    <source>
        <dbReference type="EMBL" id="CAE0564130.1"/>
    </source>
</evidence>
<name>A0A6V2SV52_EMIHU</name>
<accession>A0A6V2SV52</accession>
<feature type="compositionally biased region" description="Basic and acidic residues" evidence="1">
    <location>
        <begin position="98"/>
        <end position="109"/>
    </location>
</feature>
<gene>
    <name evidence="2" type="ORF">EHUX00137_LOCUS26399</name>
</gene>
<dbReference type="EMBL" id="HBIR01033921">
    <property type="protein sequence ID" value="CAE0564130.1"/>
    <property type="molecule type" value="Transcribed_RNA"/>
</dbReference>
<sequence>MSDTIGFTTRDGVERISNIWPWPWSPTRRPAAEDRHALSLLDTSVLPPPPPPPPRAACLPCNCSNTSVIERMAARLEQQERTIAELKAQLSSVSRPAQLRERATERQGREGGPIPPADTASSEGAVGAEARSSS</sequence>
<proteinExistence type="predicted"/>
<reference evidence="2" key="1">
    <citation type="submission" date="2021-01" db="EMBL/GenBank/DDBJ databases">
        <authorList>
            <person name="Corre E."/>
            <person name="Pelletier E."/>
            <person name="Niang G."/>
            <person name="Scheremetjew M."/>
            <person name="Finn R."/>
            <person name="Kale V."/>
            <person name="Holt S."/>
            <person name="Cochrane G."/>
            <person name="Meng A."/>
            <person name="Brown T."/>
            <person name="Cohen L."/>
        </authorList>
    </citation>
    <scope>NUCLEOTIDE SEQUENCE</scope>
    <source>
        <strain evidence="2">379</strain>
    </source>
</reference>
<feature type="region of interest" description="Disordered" evidence="1">
    <location>
        <begin position="87"/>
        <end position="134"/>
    </location>
</feature>
<evidence type="ECO:0000256" key="1">
    <source>
        <dbReference type="SAM" id="MobiDB-lite"/>
    </source>
</evidence>